<proteinExistence type="predicted"/>
<organism evidence="1 2">
    <name type="scientific">Mycena chlorophos</name>
    <name type="common">Agaric fungus</name>
    <name type="synonym">Agaricus chlorophos</name>
    <dbReference type="NCBI Taxonomy" id="658473"/>
    <lineage>
        <taxon>Eukaryota</taxon>
        <taxon>Fungi</taxon>
        <taxon>Dikarya</taxon>
        <taxon>Basidiomycota</taxon>
        <taxon>Agaricomycotina</taxon>
        <taxon>Agaricomycetes</taxon>
        <taxon>Agaricomycetidae</taxon>
        <taxon>Agaricales</taxon>
        <taxon>Marasmiineae</taxon>
        <taxon>Mycenaceae</taxon>
        <taxon>Mycena</taxon>
    </lineage>
</organism>
<gene>
    <name evidence="1" type="ORF">MCHLO_00752</name>
</gene>
<keyword evidence="2" id="KW-1185">Reference proteome</keyword>
<protein>
    <submittedName>
        <fullName evidence="1">Uncharacterized protein</fullName>
    </submittedName>
</protein>
<evidence type="ECO:0000313" key="1">
    <source>
        <dbReference type="EMBL" id="GAT43059.1"/>
    </source>
</evidence>
<sequence>MRTRIRIHAALKVMRLDHKSLALDPKPHLRRSDCQFARTSFLPPLSALMDRGWVPFDAHFTLSNAAEVIERNVRATAAAMKATPTAAAAEETQARSVVFYPVVGGDRGCISETLNGSAKSLPTLAKNIEKFGRHWEASGLACVGCHHHRITAQPYMMPFAFTFLTCCMHDRPDPSLHDKAPNRAFLPLLPSGYRSIQGNLIVVKHVAVPGGPDAVWDAPILNVEEAELELVDRLALK</sequence>
<accession>A0ABQ0KY17</accession>
<dbReference type="EMBL" id="DF838529">
    <property type="protein sequence ID" value="GAT43059.1"/>
    <property type="molecule type" value="Genomic_DNA"/>
</dbReference>
<dbReference type="Proteomes" id="UP000815677">
    <property type="component" value="Unassembled WGS sequence"/>
</dbReference>
<evidence type="ECO:0000313" key="2">
    <source>
        <dbReference type="Proteomes" id="UP000815677"/>
    </source>
</evidence>
<name>A0ABQ0KY17_MYCCL</name>
<reference evidence="1" key="1">
    <citation type="submission" date="2014-09" db="EMBL/GenBank/DDBJ databases">
        <title>Genome sequence of the luminous mushroom Mycena chlorophos for searching fungal bioluminescence genes.</title>
        <authorList>
            <person name="Tanaka Y."/>
            <person name="Kasuga D."/>
            <person name="Oba Y."/>
            <person name="Hase S."/>
            <person name="Sato K."/>
            <person name="Oba Y."/>
            <person name="Sakakibara Y."/>
        </authorList>
    </citation>
    <scope>NUCLEOTIDE SEQUENCE</scope>
</reference>